<dbReference type="InterPro" id="IPR051396">
    <property type="entry name" value="Bact_Antivir_Def_Nuclease"/>
</dbReference>
<dbReference type="EMBL" id="LGYO01000047">
    <property type="protein sequence ID" value="KNZ40649.1"/>
    <property type="molecule type" value="Genomic_DNA"/>
</dbReference>
<protein>
    <recommendedName>
        <fullName evidence="1">AAA+ ATPase domain-containing protein</fullName>
    </recommendedName>
</protein>
<evidence type="ECO:0000313" key="3">
    <source>
        <dbReference type="Proteomes" id="UP000036873"/>
    </source>
</evidence>
<sequence length="519" mass="60112">MKVKSIFKNNTKESGLKLVKFKKSEPQKPKIKKVLLPKHRITNINIKELKGLKNLDIHISKNLVAIMGVNGCGKSTILHALACMYTPFENGENYKFSYFFTPNTDSNWKNSKLSMTYYDEYAKKEIVREYKKDFDRWAPRYVHRPKRDIYFLGITSCIPEIEIEKQTSFIHYSTKDPRDDISKKIVNDAAYILNKNYESLTSHKTKKKDLIGVCTGDNITYSSLSMGAGEQRIIKMLKLLYTVNQYSLILIDEIDMLLHVTAFKKLIVKFAEIAKKRNLQIFFTTHSLEINQFGKYVDIRYLDNLPEKTMVYDSITYEMIYDLSEYISKPLEIFVEDLLAETIIKCIAEGLNILSKIKVIKYGAVTNAFIMASSIVLKGEDYKNTLIVLDGDVYKTNEEKMAAIKKVLTGTEEQHVKKIVDAVSIIKDLNLPTDISPEEFIYSLLIEMPEEKEIIKQAKKINAVSNSHQWIDGLVESMGHVKEYVLPNIIDTVKKNERWEDYISTIHHWMLDKKRELNL</sequence>
<proteinExistence type="predicted"/>
<dbReference type="GO" id="GO:0016887">
    <property type="term" value="F:ATP hydrolysis activity"/>
    <property type="evidence" value="ECO:0007669"/>
    <property type="project" value="InterPro"/>
</dbReference>
<dbReference type="SMART" id="SM00382">
    <property type="entry name" value="AAA"/>
    <property type="match status" value="1"/>
</dbReference>
<dbReference type="InterPro" id="IPR003959">
    <property type="entry name" value="ATPase_AAA_core"/>
</dbReference>
<evidence type="ECO:0000313" key="2">
    <source>
        <dbReference type="EMBL" id="KNZ40649.1"/>
    </source>
</evidence>
<dbReference type="Pfam" id="PF13175">
    <property type="entry name" value="AAA_15"/>
    <property type="match status" value="1"/>
</dbReference>
<dbReference type="OrthoDB" id="9809324at2"/>
<feature type="domain" description="AAA+ ATPase" evidence="1">
    <location>
        <begin position="60"/>
        <end position="303"/>
    </location>
</feature>
<dbReference type="RefSeq" id="WP_050741489.1">
    <property type="nucleotide sequence ID" value="NZ_LGYO01000047.1"/>
</dbReference>
<dbReference type="Gene3D" id="3.40.50.300">
    <property type="entry name" value="P-loop containing nucleotide triphosphate hydrolases"/>
    <property type="match status" value="2"/>
</dbReference>
<dbReference type="Proteomes" id="UP000036873">
    <property type="component" value="Unassembled WGS sequence"/>
</dbReference>
<dbReference type="Pfam" id="PF13304">
    <property type="entry name" value="AAA_21"/>
    <property type="match status" value="1"/>
</dbReference>
<keyword evidence="3" id="KW-1185">Reference proteome</keyword>
<dbReference type="AlphaFoldDB" id="A0A0L6TWK0"/>
<dbReference type="PANTHER" id="PTHR43581">
    <property type="entry name" value="ATP/GTP PHOSPHATASE"/>
    <property type="match status" value="1"/>
</dbReference>
<dbReference type="InterPro" id="IPR003593">
    <property type="entry name" value="AAA+_ATPase"/>
</dbReference>
<comment type="caution">
    <text evidence="2">The sequence shown here is derived from an EMBL/GenBank/DDBJ whole genome shotgun (WGS) entry which is preliminary data.</text>
</comment>
<reference evidence="3" key="1">
    <citation type="submission" date="2015-07" db="EMBL/GenBank/DDBJ databases">
        <title>Draft genome sequence of Acetobacterium bakii DSM 8293, a potential psychrophilic chemical producer through syngas fermentation.</title>
        <authorList>
            <person name="Song Y."/>
            <person name="Hwang S."/>
            <person name="Cho B.-K."/>
        </authorList>
    </citation>
    <scope>NUCLEOTIDE SEQUENCE [LARGE SCALE GENOMIC DNA]</scope>
    <source>
        <strain evidence="3">DSM 8239</strain>
    </source>
</reference>
<dbReference type="STRING" id="52689.AKG39_16400"/>
<dbReference type="PANTHER" id="PTHR43581:SF2">
    <property type="entry name" value="EXCINUCLEASE ATPASE SUBUNIT"/>
    <property type="match status" value="1"/>
</dbReference>
<dbReference type="GO" id="GO:0005524">
    <property type="term" value="F:ATP binding"/>
    <property type="evidence" value="ECO:0007669"/>
    <property type="project" value="InterPro"/>
</dbReference>
<accession>A0A0L6TWK0</accession>
<dbReference type="InterPro" id="IPR027417">
    <property type="entry name" value="P-loop_NTPase"/>
</dbReference>
<organism evidence="2 3">
    <name type="scientific">Acetobacterium bakii</name>
    <dbReference type="NCBI Taxonomy" id="52689"/>
    <lineage>
        <taxon>Bacteria</taxon>
        <taxon>Bacillati</taxon>
        <taxon>Bacillota</taxon>
        <taxon>Clostridia</taxon>
        <taxon>Eubacteriales</taxon>
        <taxon>Eubacteriaceae</taxon>
        <taxon>Acetobacterium</taxon>
    </lineage>
</organism>
<dbReference type="CDD" id="cd00267">
    <property type="entry name" value="ABC_ATPase"/>
    <property type="match status" value="1"/>
</dbReference>
<dbReference type="SUPFAM" id="SSF52540">
    <property type="entry name" value="P-loop containing nucleoside triphosphate hydrolases"/>
    <property type="match status" value="1"/>
</dbReference>
<dbReference type="PATRIC" id="fig|52689.4.peg.2815"/>
<dbReference type="InterPro" id="IPR041685">
    <property type="entry name" value="AAA_GajA/Old/RecF-like"/>
</dbReference>
<gene>
    <name evidence="2" type="ORF">AKG39_16400</name>
</gene>
<evidence type="ECO:0000259" key="1">
    <source>
        <dbReference type="SMART" id="SM00382"/>
    </source>
</evidence>
<name>A0A0L6TWK0_9FIRM</name>